<feature type="domain" description="AB hydrolase-1" evidence="4">
    <location>
        <begin position="65"/>
        <end position="325"/>
    </location>
</feature>
<dbReference type="RefSeq" id="WP_406853641.1">
    <property type="nucleotide sequence ID" value="NZ_CP157484.1"/>
</dbReference>
<dbReference type="GO" id="GO:0004414">
    <property type="term" value="F:homoserine O-acetyltransferase activity"/>
    <property type="evidence" value="ECO:0007669"/>
    <property type="project" value="TreeGrafter"/>
</dbReference>
<keyword evidence="5" id="KW-0378">Hydrolase</keyword>
<dbReference type="InterPro" id="IPR008220">
    <property type="entry name" value="HAT_MetX-like"/>
</dbReference>
<evidence type="ECO:0000313" key="5">
    <source>
        <dbReference type="EMBL" id="XBO36825.1"/>
    </source>
</evidence>
<dbReference type="PANTHER" id="PTHR32268:SF11">
    <property type="entry name" value="HOMOSERINE O-ACETYLTRANSFERASE"/>
    <property type="match status" value="1"/>
</dbReference>
<dbReference type="InterPro" id="IPR029058">
    <property type="entry name" value="AB_hydrolase_fold"/>
</dbReference>
<gene>
    <name evidence="5" type="ORF">ABEG18_13830</name>
</gene>
<proteinExistence type="predicted"/>
<dbReference type="SUPFAM" id="SSF53474">
    <property type="entry name" value="alpha/beta-Hydrolases"/>
    <property type="match status" value="1"/>
</dbReference>
<dbReference type="PIRSF" id="PIRSF000443">
    <property type="entry name" value="Homoser_Ac_trans"/>
    <property type="match status" value="1"/>
</dbReference>
<feature type="active site" evidence="2">
    <location>
        <position position="297"/>
    </location>
</feature>
<name>A0AAU7J955_9HYPH</name>
<dbReference type="GO" id="GO:0016787">
    <property type="term" value="F:hydrolase activity"/>
    <property type="evidence" value="ECO:0007669"/>
    <property type="project" value="UniProtKB-KW"/>
</dbReference>
<keyword evidence="1" id="KW-0808">Transferase</keyword>
<evidence type="ECO:0000256" key="2">
    <source>
        <dbReference type="PIRSR" id="PIRSR000443-1"/>
    </source>
</evidence>
<feature type="active site" evidence="2">
    <location>
        <position position="331"/>
    </location>
</feature>
<feature type="active site" description="Nucleophile" evidence="2">
    <location>
        <position position="156"/>
    </location>
</feature>
<accession>A0AAU7J955</accession>
<dbReference type="AlphaFoldDB" id="A0AAU7J955"/>
<dbReference type="GO" id="GO:0009092">
    <property type="term" value="P:homoserine metabolic process"/>
    <property type="evidence" value="ECO:0007669"/>
    <property type="project" value="TreeGrafter"/>
</dbReference>
<sequence>MELRRLLPAAAAAALGFFAATVQAADYPKPVEGDWVAKDFTFHTGETLPEVKLHYVTVGDPSGEPVLVLHGTAGSAASMLTPGFAGELFGAGQPLDATKYFIILPDALGAGKSAKPSDGLRAKFPRYNYDDMVMAQHRLVTEGLGVRHLRLVLGNSMGGMHTWVWGVTYPDEMDALVPMASQPTEMSSRNWMMRRMIIDSVRNDPDWKNGDYTAQPKALRVANAFYGIATNGGTLAYQAAAPTREKADKFLDERLAAPFPNDANDFMYQWDASRDYNAAPRLDRLKAPLLAVNSADDERNPPETGVLDRAIAKLPNAKVYLIPASEQTRGHGTTGIANFWKEQVRAFLETAPRRTATAAK</sequence>
<dbReference type="Gene3D" id="3.40.50.1820">
    <property type="entry name" value="alpha/beta hydrolase"/>
    <property type="match status" value="1"/>
</dbReference>
<feature type="signal peptide" evidence="3">
    <location>
        <begin position="1"/>
        <end position="24"/>
    </location>
</feature>
<feature type="chain" id="PRO_5043761616" evidence="3">
    <location>
        <begin position="25"/>
        <end position="360"/>
    </location>
</feature>
<dbReference type="EMBL" id="CP157484">
    <property type="protein sequence ID" value="XBO36825.1"/>
    <property type="molecule type" value="Genomic_DNA"/>
</dbReference>
<evidence type="ECO:0000259" key="4">
    <source>
        <dbReference type="Pfam" id="PF00561"/>
    </source>
</evidence>
<dbReference type="Pfam" id="PF00561">
    <property type="entry name" value="Abhydrolase_1"/>
    <property type="match status" value="1"/>
</dbReference>
<protein>
    <submittedName>
        <fullName evidence="5">Alpha/beta fold hydrolase</fullName>
    </submittedName>
</protein>
<dbReference type="GO" id="GO:0009086">
    <property type="term" value="P:methionine biosynthetic process"/>
    <property type="evidence" value="ECO:0007669"/>
    <property type="project" value="TreeGrafter"/>
</dbReference>
<reference evidence="5" key="1">
    <citation type="submission" date="2024-05" db="EMBL/GenBank/DDBJ databases">
        <authorList>
            <person name="Kim S."/>
            <person name="Heo J."/>
            <person name="Choi H."/>
            <person name="Choi Y."/>
            <person name="Kwon S.-W."/>
            <person name="Kim Y."/>
        </authorList>
    </citation>
    <scope>NUCLEOTIDE SEQUENCE</scope>
    <source>
        <strain evidence="5">KACC 23698</strain>
    </source>
</reference>
<dbReference type="InterPro" id="IPR000073">
    <property type="entry name" value="AB_hydrolase_1"/>
</dbReference>
<keyword evidence="3" id="KW-0732">Signal</keyword>
<dbReference type="NCBIfam" id="NF005071">
    <property type="entry name" value="PRK06489.1"/>
    <property type="match status" value="1"/>
</dbReference>
<dbReference type="PRINTS" id="PR00111">
    <property type="entry name" value="ABHYDROLASE"/>
</dbReference>
<evidence type="ECO:0000256" key="1">
    <source>
        <dbReference type="ARBA" id="ARBA00022679"/>
    </source>
</evidence>
<dbReference type="PANTHER" id="PTHR32268">
    <property type="entry name" value="HOMOSERINE O-ACETYLTRANSFERASE"/>
    <property type="match status" value="1"/>
</dbReference>
<organism evidence="5">
    <name type="scientific">Alsobacter sp. KACC 23698</name>
    <dbReference type="NCBI Taxonomy" id="3149229"/>
    <lineage>
        <taxon>Bacteria</taxon>
        <taxon>Pseudomonadati</taxon>
        <taxon>Pseudomonadota</taxon>
        <taxon>Alphaproteobacteria</taxon>
        <taxon>Hyphomicrobiales</taxon>
        <taxon>Alsobacteraceae</taxon>
        <taxon>Alsobacter</taxon>
    </lineage>
</organism>
<evidence type="ECO:0000256" key="3">
    <source>
        <dbReference type="SAM" id="SignalP"/>
    </source>
</evidence>